<keyword evidence="1" id="KW-1133">Transmembrane helix</keyword>
<protein>
    <submittedName>
        <fullName evidence="3">Uncharacterized protein</fullName>
    </submittedName>
</protein>
<gene>
    <name evidence="3" type="ORF">ATI61_105262</name>
</gene>
<keyword evidence="2" id="KW-0732">Signal</keyword>
<keyword evidence="1" id="KW-0472">Membrane</keyword>
<feature type="transmembrane region" description="Helical" evidence="1">
    <location>
        <begin position="43"/>
        <end position="62"/>
    </location>
</feature>
<evidence type="ECO:0000313" key="4">
    <source>
        <dbReference type="Proteomes" id="UP000256345"/>
    </source>
</evidence>
<proteinExistence type="predicted"/>
<feature type="chain" id="PRO_5045620382" evidence="2">
    <location>
        <begin position="23"/>
        <end position="77"/>
    </location>
</feature>
<keyword evidence="1" id="KW-0812">Transmembrane</keyword>
<evidence type="ECO:0000256" key="1">
    <source>
        <dbReference type="SAM" id="Phobius"/>
    </source>
</evidence>
<dbReference type="Proteomes" id="UP000256345">
    <property type="component" value="Unassembled WGS sequence"/>
</dbReference>
<evidence type="ECO:0000313" key="3">
    <source>
        <dbReference type="EMBL" id="REG31935.1"/>
    </source>
</evidence>
<keyword evidence="4" id="KW-1185">Reference proteome</keyword>
<evidence type="ECO:0000256" key="2">
    <source>
        <dbReference type="SAM" id="SignalP"/>
    </source>
</evidence>
<sequence>MKTSQMIPAWVVSLLIPMMALAQTAPPGDSQKVDQYVTQSPALWYWVAVLVVAAAAFAWVSFRLSRHKRPPHRPITP</sequence>
<feature type="signal peptide" evidence="2">
    <location>
        <begin position="1"/>
        <end position="22"/>
    </location>
</feature>
<reference evidence="3 4" key="1">
    <citation type="submission" date="2018-08" db="EMBL/GenBank/DDBJ databases">
        <title>Genomic Encyclopedia of Archaeal and Bacterial Type Strains, Phase II (KMG-II): from individual species to whole genera.</title>
        <authorList>
            <person name="Goeker M."/>
        </authorList>
    </citation>
    <scope>NUCLEOTIDE SEQUENCE [LARGE SCALE GENOMIC DNA]</scope>
    <source>
        <strain evidence="3 4">DSM 2261</strain>
    </source>
</reference>
<dbReference type="EMBL" id="QUMU01000005">
    <property type="protein sequence ID" value="REG31935.1"/>
    <property type="molecule type" value="Genomic_DNA"/>
</dbReference>
<comment type="caution">
    <text evidence="3">The sequence shown here is derived from an EMBL/GenBank/DDBJ whole genome shotgun (WGS) entry which is preliminary data.</text>
</comment>
<organism evidence="3 4">
    <name type="scientific">Archangium gephyra</name>
    <dbReference type="NCBI Taxonomy" id="48"/>
    <lineage>
        <taxon>Bacteria</taxon>
        <taxon>Pseudomonadati</taxon>
        <taxon>Myxococcota</taxon>
        <taxon>Myxococcia</taxon>
        <taxon>Myxococcales</taxon>
        <taxon>Cystobacterineae</taxon>
        <taxon>Archangiaceae</taxon>
        <taxon>Archangium</taxon>
    </lineage>
</organism>
<accession>A0ABX9K206</accession>
<dbReference type="RefSeq" id="WP_147332889.1">
    <property type="nucleotide sequence ID" value="NZ_CP011509.1"/>
</dbReference>
<name>A0ABX9K206_9BACT</name>